<dbReference type="PANTHER" id="PTHR43863">
    <property type="entry name" value="HYDROLASE, PUTATIVE (AFU_ORTHOLOGUE AFUA_1G03140)-RELATED"/>
    <property type="match status" value="1"/>
</dbReference>
<dbReference type="Gene3D" id="2.60.40.1180">
    <property type="entry name" value="Golgi alpha-mannosidase II"/>
    <property type="match status" value="1"/>
</dbReference>
<dbReference type="RefSeq" id="WP_047754890.1">
    <property type="nucleotide sequence ID" value="NZ_CAJUHA010000023.1"/>
</dbReference>
<dbReference type="Gene3D" id="2.60.40.1760">
    <property type="entry name" value="glycosyl hydrolase (family 31)"/>
    <property type="match status" value="1"/>
</dbReference>
<evidence type="ECO:0000313" key="8">
    <source>
        <dbReference type="Proteomes" id="UP000035159"/>
    </source>
</evidence>
<sequence length="794" mass="91921">MRKIQHLPFGIDDPYINAAYTAQRIPNDPTDGEDVIINFKTMPMEAGQRAWLEVVRNGMTHRIRAQYQYSEGKWALWKARIMSCAAFEKIKYRIAFGQGNDSVIFSEWYSFTVKRWVEDTCLGFNGRDLFVSRESKQIKIPRLIRSRFLTDGENIYDIELIFERKEGENFYGLGEHYDSLDLSAGSPYYVHVFDQYKVQQKRGYAPIPFVFSDMGFGLFLNTGFRTKVLLNKDTINIITETLGIPISPDNFSANLWIDTKPLEIISDIYKITSPQLPPIWAFGPWASANEWNSQNKVEQTLEKLKKFNLPTSVIVIEAWSDEQTFYIFNGAEYNPKKGSDSFCLKDFVFKFPWPDPKGMIDKLHTQGIKLVLWQIPVLKDIPNPNAQHKNDIKFAVDNGYVVSKNDQPYRIPEGRWFENSFVVDFFNKDARDWWKKKREYLINELGIDGFKTDGGEHLWGRNTYVYPNKSAAEARNMYPEKYFESAKEIVGKDGILFSRSGYINSPKFTLFWVGDEDSDFEAMKSNLIAGLNVSLSGNPFWGWDIAGFSGELPEPELYRRAVQLATFTPIFQFHSEAPGDPIPSAERSPWNVSEYWRAPEILNEYRELVSLRMCLVPYIHMEAKNSVLKGVPLTTPIQFKFLDSEISEESLAFMFGQAFLVIPVLEAGVKNMKVFLPKGRWVDFWTGKWYEGNATIDIDVSANRIPVFVKENAIIPLSLPESKNILEPHWDFNVNAVLCITDDILKIRNKILEFLHEFPEIKWFGIPKREDSKNKKILNIKWLDIEEVQGWDNE</sequence>
<accession>A0A0G2Z820</accession>
<gene>
    <name evidence="7" type="ORF">IX53_07945</name>
</gene>
<evidence type="ECO:0000259" key="3">
    <source>
        <dbReference type="Pfam" id="PF01055"/>
    </source>
</evidence>
<evidence type="ECO:0000259" key="6">
    <source>
        <dbReference type="Pfam" id="PF22681"/>
    </source>
</evidence>
<dbReference type="Pfam" id="PF22681">
    <property type="entry name" value="Lmo2446-like_N"/>
    <property type="match status" value="1"/>
</dbReference>
<proteinExistence type="inferred from homology"/>
<evidence type="ECO:0000259" key="5">
    <source>
        <dbReference type="Pfam" id="PF21365"/>
    </source>
</evidence>
<dbReference type="Pfam" id="PF21365">
    <property type="entry name" value="Glyco_hydro_31_3rd"/>
    <property type="match status" value="1"/>
</dbReference>
<keyword evidence="2" id="KW-0378">Hydrolase</keyword>
<dbReference type="InterPro" id="IPR000322">
    <property type="entry name" value="Glyco_hydro_31_TIM"/>
</dbReference>
<dbReference type="InterPro" id="IPR011013">
    <property type="entry name" value="Gal_mutarotase_sf_dom"/>
</dbReference>
<dbReference type="CDD" id="cd14752">
    <property type="entry name" value="GH31_N"/>
    <property type="match status" value="1"/>
</dbReference>
<dbReference type="AlphaFoldDB" id="A0A0G2Z820"/>
<dbReference type="InterPro" id="IPR013780">
    <property type="entry name" value="Glyco_hydro_b"/>
</dbReference>
<dbReference type="SUPFAM" id="SSF51445">
    <property type="entry name" value="(Trans)glycosidases"/>
    <property type="match status" value="1"/>
</dbReference>
<dbReference type="InterPro" id="IPR013783">
    <property type="entry name" value="Ig-like_fold"/>
</dbReference>
<dbReference type="CDD" id="cd06597">
    <property type="entry name" value="GH31_transferase_CtsY"/>
    <property type="match status" value="1"/>
</dbReference>
<evidence type="ECO:0000256" key="2">
    <source>
        <dbReference type="RuleBase" id="RU361185"/>
    </source>
</evidence>
<feature type="domain" description="Glycoside hydrolase family 31 N-terminal" evidence="4">
    <location>
        <begin position="155"/>
        <end position="227"/>
    </location>
</feature>
<feature type="domain" description="Lmo2446-like N-terminal" evidence="6">
    <location>
        <begin position="6"/>
        <end position="77"/>
    </location>
</feature>
<dbReference type="PATRIC" id="fig|1330330.3.peg.1607"/>
<dbReference type="Gene3D" id="3.20.20.80">
    <property type="entry name" value="Glycosidases"/>
    <property type="match status" value="1"/>
</dbReference>
<keyword evidence="8" id="KW-1185">Reference proteome</keyword>
<dbReference type="Gene3D" id="2.60.40.10">
    <property type="entry name" value="Immunoglobulins"/>
    <property type="match status" value="1"/>
</dbReference>
<comment type="similarity">
    <text evidence="1 2">Belongs to the glycosyl hydrolase 31 family.</text>
</comment>
<dbReference type="Pfam" id="PF13802">
    <property type="entry name" value="Gal_mutarotas_2"/>
    <property type="match status" value="1"/>
</dbReference>
<dbReference type="InterPro" id="IPR048395">
    <property type="entry name" value="Glyco_hydro_31_C"/>
</dbReference>
<dbReference type="Pfam" id="PF01055">
    <property type="entry name" value="Glyco_hydro_31_2nd"/>
    <property type="match status" value="1"/>
</dbReference>
<dbReference type="InterPro" id="IPR051816">
    <property type="entry name" value="Glycosyl_Hydrolase_31"/>
</dbReference>
<dbReference type="InterPro" id="IPR025887">
    <property type="entry name" value="Glyco_hydro_31_N_dom"/>
</dbReference>
<protein>
    <submittedName>
        <fullName evidence="7">Uncharacterized protein</fullName>
    </submittedName>
</protein>
<feature type="domain" description="Glycoside hydrolase family 31 TIM barrel" evidence="3">
    <location>
        <begin position="274"/>
        <end position="620"/>
    </location>
</feature>
<name>A0A0G2Z820_9BACT</name>
<dbReference type="EMBL" id="CP011232">
    <property type="protein sequence ID" value="AKI97755.1"/>
    <property type="molecule type" value="Genomic_DNA"/>
</dbReference>
<dbReference type="SUPFAM" id="SSF74650">
    <property type="entry name" value="Galactose mutarotase-like"/>
    <property type="match status" value="1"/>
</dbReference>
<organism evidence="7 8">
    <name type="scientific">Kosmotoga pacifica</name>
    <dbReference type="NCBI Taxonomy" id="1330330"/>
    <lineage>
        <taxon>Bacteria</taxon>
        <taxon>Thermotogati</taxon>
        <taxon>Thermotogota</taxon>
        <taxon>Thermotogae</taxon>
        <taxon>Kosmotogales</taxon>
        <taxon>Kosmotogaceae</taxon>
        <taxon>Kosmotoga</taxon>
    </lineage>
</organism>
<dbReference type="GO" id="GO:0030246">
    <property type="term" value="F:carbohydrate binding"/>
    <property type="evidence" value="ECO:0007669"/>
    <property type="project" value="InterPro"/>
</dbReference>
<evidence type="ECO:0000256" key="1">
    <source>
        <dbReference type="ARBA" id="ARBA00007806"/>
    </source>
</evidence>
<feature type="domain" description="Glycosyl hydrolase family 31 C-terminal" evidence="5">
    <location>
        <begin position="630"/>
        <end position="715"/>
    </location>
</feature>
<dbReference type="InterPro" id="IPR017853">
    <property type="entry name" value="GH"/>
</dbReference>
<dbReference type="PANTHER" id="PTHR43863:SF2">
    <property type="entry name" value="MALTASE-GLUCOAMYLASE"/>
    <property type="match status" value="1"/>
</dbReference>
<dbReference type="SUPFAM" id="SSF51011">
    <property type="entry name" value="Glycosyl hydrolase domain"/>
    <property type="match status" value="1"/>
</dbReference>
<dbReference type="InterPro" id="IPR055242">
    <property type="entry name" value="Lmo2446-like_N"/>
</dbReference>
<keyword evidence="2" id="KW-0326">Glycosidase</keyword>
<dbReference type="GO" id="GO:0005975">
    <property type="term" value="P:carbohydrate metabolic process"/>
    <property type="evidence" value="ECO:0007669"/>
    <property type="project" value="InterPro"/>
</dbReference>
<evidence type="ECO:0000313" key="7">
    <source>
        <dbReference type="EMBL" id="AKI97755.1"/>
    </source>
</evidence>
<dbReference type="GO" id="GO:0004553">
    <property type="term" value="F:hydrolase activity, hydrolyzing O-glycosyl compounds"/>
    <property type="evidence" value="ECO:0007669"/>
    <property type="project" value="InterPro"/>
</dbReference>
<evidence type="ECO:0000259" key="4">
    <source>
        <dbReference type="Pfam" id="PF13802"/>
    </source>
</evidence>
<reference evidence="7 8" key="1">
    <citation type="submission" date="2015-04" db="EMBL/GenBank/DDBJ databases">
        <title>Complete Genome Sequence of Kosmotoga pacifica SLHLJ1.</title>
        <authorList>
            <person name="Jiang L.J."/>
            <person name="Shao Z.Z."/>
            <person name="Jebbar M."/>
        </authorList>
    </citation>
    <scope>NUCLEOTIDE SEQUENCE [LARGE SCALE GENOMIC DNA]</scope>
    <source>
        <strain evidence="7 8">SLHLJ1</strain>
    </source>
</reference>
<dbReference type="OrthoDB" id="176168at2"/>
<dbReference type="KEGG" id="kpf:IX53_07945"/>
<dbReference type="STRING" id="1330330.IX53_07945"/>
<dbReference type="Proteomes" id="UP000035159">
    <property type="component" value="Chromosome"/>
</dbReference>